<comment type="caution">
    <text evidence="1">The sequence shown here is derived from an EMBL/GenBank/DDBJ whole genome shotgun (WGS) entry which is preliminary data.</text>
</comment>
<accession>A0AAD9NAG7</accession>
<dbReference type="Proteomes" id="UP001208570">
    <property type="component" value="Unassembled WGS sequence"/>
</dbReference>
<dbReference type="AlphaFoldDB" id="A0AAD9NAG7"/>
<organism evidence="1 2">
    <name type="scientific">Paralvinella palmiformis</name>
    <dbReference type="NCBI Taxonomy" id="53620"/>
    <lineage>
        <taxon>Eukaryota</taxon>
        <taxon>Metazoa</taxon>
        <taxon>Spiralia</taxon>
        <taxon>Lophotrochozoa</taxon>
        <taxon>Annelida</taxon>
        <taxon>Polychaeta</taxon>
        <taxon>Sedentaria</taxon>
        <taxon>Canalipalpata</taxon>
        <taxon>Terebellida</taxon>
        <taxon>Terebelliformia</taxon>
        <taxon>Alvinellidae</taxon>
        <taxon>Paralvinella</taxon>
    </lineage>
</organism>
<name>A0AAD9NAG7_9ANNE</name>
<gene>
    <name evidence="1" type="ORF">LSH36_86g02000</name>
</gene>
<sequence length="215" mass="25369">MATYTFEHVNRRKATHINADTRDLLKGRERAYPNDNYLSGDGKSMVWSGHAYYAPHNRSWRKHHEVKALPTARVPDLIEFQSEDQWREWQGKRDTPGSKLCASSGFRNSRPPELKLSGYAFNPFNLYRTGVPAQTMYNPHNPWPKTDVRTFPTWRGPRGYYGYYHEELDIHHQGGYRYPRDPKVLVNDEDIMKYEYMRNVPSIHQKLPVEFPVLQ</sequence>
<evidence type="ECO:0000313" key="1">
    <source>
        <dbReference type="EMBL" id="KAK2163057.1"/>
    </source>
</evidence>
<reference evidence="1" key="1">
    <citation type="journal article" date="2023" name="Mol. Biol. Evol.">
        <title>Third-Generation Sequencing Reveals the Adaptive Role of the Epigenome in Three Deep-Sea Polychaetes.</title>
        <authorList>
            <person name="Perez M."/>
            <person name="Aroh O."/>
            <person name="Sun Y."/>
            <person name="Lan Y."/>
            <person name="Juniper S.K."/>
            <person name="Young C.R."/>
            <person name="Angers B."/>
            <person name="Qian P.Y."/>
        </authorList>
    </citation>
    <scope>NUCLEOTIDE SEQUENCE</scope>
    <source>
        <strain evidence="1">P08H-3</strain>
    </source>
</reference>
<keyword evidence="2" id="KW-1185">Reference proteome</keyword>
<evidence type="ECO:0000313" key="2">
    <source>
        <dbReference type="Proteomes" id="UP001208570"/>
    </source>
</evidence>
<proteinExistence type="predicted"/>
<dbReference type="EMBL" id="JAODUP010000086">
    <property type="protein sequence ID" value="KAK2163057.1"/>
    <property type="molecule type" value="Genomic_DNA"/>
</dbReference>
<protein>
    <submittedName>
        <fullName evidence="1">Uncharacterized protein</fullName>
    </submittedName>
</protein>